<sequence>MDAVCGASAPPFSNLTGAERDLSVYMTLADADQNIFSVFDDLKYDRSDADIMSPGMRTHAAAQLKPFGFNQVSGSVLQNKDEDIVCYIPKPQVLGASPFDITRYTPKRPQDYYVLTPTQTACRFIDTYAFEEAVERITALVQKQPINLLRLMDYLEDKPAHINIRKALGHFQAVQKLAVASEPLRRRRAL</sequence>
<keyword evidence="2" id="KW-1185">Reference proteome</keyword>
<dbReference type="RefSeq" id="WP_196220492.1">
    <property type="nucleotide sequence ID" value="NZ_BAAAEA010000002.1"/>
</dbReference>
<proteinExistence type="predicted"/>
<evidence type="ECO:0000313" key="1">
    <source>
        <dbReference type="EMBL" id="SMP25481.1"/>
    </source>
</evidence>
<reference evidence="1 2" key="1">
    <citation type="submission" date="2017-05" db="EMBL/GenBank/DDBJ databases">
        <authorList>
            <person name="Varghese N."/>
            <person name="Submissions S."/>
        </authorList>
    </citation>
    <scope>NUCLEOTIDE SEQUENCE [LARGE SCALE GENOMIC DNA]</scope>
    <source>
        <strain evidence="1 2">DSM 15949</strain>
    </source>
</reference>
<dbReference type="EMBL" id="FXTT01000003">
    <property type="protein sequence ID" value="SMP25481.1"/>
    <property type="molecule type" value="Genomic_DNA"/>
</dbReference>
<name>A0ABY1P3A0_9HYPH</name>
<organism evidence="1 2">
    <name type="scientific">Roseibium denhamense</name>
    <dbReference type="NCBI Taxonomy" id="76305"/>
    <lineage>
        <taxon>Bacteria</taxon>
        <taxon>Pseudomonadati</taxon>
        <taxon>Pseudomonadota</taxon>
        <taxon>Alphaproteobacteria</taxon>
        <taxon>Hyphomicrobiales</taxon>
        <taxon>Stappiaceae</taxon>
        <taxon>Roseibium</taxon>
    </lineage>
</organism>
<dbReference type="Proteomes" id="UP001157914">
    <property type="component" value="Unassembled WGS sequence"/>
</dbReference>
<evidence type="ECO:0000313" key="2">
    <source>
        <dbReference type="Proteomes" id="UP001157914"/>
    </source>
</evidence>
<comment type="caution">
    <text evidence="1">The sequence shown here is derived from an EMBL/GenBank/DDBJ whole genome shotgun (WGS) entry which is preliminary data.</text>
</comment>
<protein>
    <submittedName>
        <fullName evidence="1">Uncharacterized protein</fullName>
    </submittedName>
</protein>
<accession>A0ABY1P3A0</accession>
<gene>
    <name evidence="1" type="ORF">SAMN06265374_2568</name>
</gene>